<feature type="region of interest" description="Disordered" evidence="1">
    <location>
        <begin position="636"/>
        <end position="685"/>
    </location>
</feature>
<feature type="region of interest" description="Disordered" evidence="1">
    <location>
        <begin position="327"/>
        <end position="371"/>
    </location>
</feature>
<feature type="region of interest" description="Disordered" evidence="1">
    <location>
        <begin position="391"/>
        <end position="480"/>
    </location>
</feature>
<accession>A0A915ZYP3</accession>
<feature type="compositionally biased region" description="Basic residues" evidence="1">
    <location>
        <begin position="335"/>
        <end position="349"/>
    </location>
</feature>
<feature type="compositionally biased region" description="Basic residues" evidence="1">
    <location>
        <begin position="406"/>
        <end position="417"/>
    </location>
</feature>
<dbReference type="AlphaFoldDB" id="A0A915ZYP3"/>
<comment type="caution">
    <text evidence="3">The sequence shown here is derived from an EMBL/GenBank/DDBJ whole genome shotgun (WGS) entry which is preliminary data.</text>
</comment>
<feature type="region of interest" description="Disordered" evidence="1">
    <location>
        <begin position="179"/>
        <end position="250"/>
    </location>
</feature>
<protein>
    <submittedName>
        <fullName evidence="3">Uncharacterized protein</fullName>
    </submittedName>
</protein>
<proteinExistence type="predicted"/>
<name>A0A915ZYP3_9GLOM</name>
<organism evidence="3 4">
    <name type="scientific">Rhizophagus irregularis</name>
    <dbReference type="NCBI Taxonomy" id="588596"/>
    <lineage>
        <taxon>Eukaryota</taxon>
        <taxon>Fungi</taxon>
        <taxon>Fungi incertae sedis</taxon>
        <taxon>Mucoromycota</taxon>
        <taxon>Glomeromycotina</taxon>
        <taxon>Glomeromycetes</taxon>
        <taxon>Glomerales</taxon>
        <taxon>Glomeraceae</taxon>
        <taxon>Rhizophagus</taxon>
    </lineage>
</organism>
<sequence>MSWPAYVGPYLYVAKKSLLFFVNEGEREIVYMNYLNSLKFLLHFQVLLAQYMSGSRNNTMVASTKHNSKPATSRSSTTSELFSPERYAFWNYLPTLSYTSVAYNMLIVVAILLVLTIVYKHVAKPSWIPSSQQLSEKFRLYMAGSMVGDFTRWIFNDPIWTRSRQDVVIVPNKDEKSRRLSLDMSSSSSTSLSPSVLPTHNASPRSYKKTSNSRLTSHRRPSSRQKTQSQNTSHIEQSSTITEQDEAKSSVTIHVGDTLNSRVDPSPVDNCQESKGEIDKIDNNQKLGDFIHENINSWTESQQTPTPISNRCDKNRGLNSDLTFLESTNSGSSKLQKKNSLKGHQKQSARNKEQTVGLTTQESDGEIDSIISDDHSDSLIQQSDVSVPTIQKNMHDSTQEETFVKTGHKRRRRRTKGSRNNQQKTQQNQQTQNSDQRSSKQEQPGSSQKQDISLQSSSNVPKSRHHQSNEISKSRQSVEKSKADILERNPQQHIESQSSRSDQTVYFNKRTSQIYHSANLDDTAIPAKATLLESNRKTAVFPRTDNIHWKPNVITAPSQASNFNSNISNVPISRFATYADVIAPHKSAIIATLPRSNTSGLSNGNNITTPVPVASMNNATNHQWYSPFGSGLSIQLTPPASPQNIHRQLPSTSSSVQSQDRNRNVIAPPPSLSASNNVSSFSSSPSSSLSMFTSSSFPSLSNSLSNQDQSKVIASPANSSFRESLFGRKYPVQDQEKGELSDEDDDSKSRNKIMEASELTNQRTQNDGALLVREGKCGEGTKKENVNWRREQESQQQFSLFDKRLSFMYP</sequence>
<evidence type="ECO:0000313" key="4">
    <source>
        <dbReference type="Proteomes" id="UP000684084"/>
    </source>
</evidence>
<feature type="region of interest" description="Disordered" evidence="1">
    <location>
        <begin position="727"/>
        <end position="750"/>
    </location>
</feature>
<keyword evidence="2" id="KW-1133">Transmembrane helix</keyword>
<feature type="compositionally biased region" description="Low complexity" evidence="1">
    <location>
        <begin position="672"/>
        <end position="685"/>
    </location>
</feature>
<evidence type="ECO:0000313" key="3">
    <source>
        <dbReference type="EMBL" id="CAB5396111.1"/>
    </source>
</evidence>
<gene>
    <name evidence="3" type="ORF">CHRIB12_LOCUS24180</name>
</gene>
<keyword evidence="2" id="KW-0812">Transmembrane</keyword>
<dbReference type="OrthoDB" id="2422435at2759"/>
<dbReference type="EMBL" id="CAGKOT010000109">
    <property type="protein sequence ID" value="CAB5396111.1"/>
    <property type="molecule type" value="Genomic_DNA"/>
</dbReference>
<evidence type="ECO:0000256" key="1">
    <source>
        <dbReference type="SAM" id="MobiDB-lite"/>
    </source>
</evidence>
<feature type="compositionally biased region" description="Polar residues" evidence="1">
    <location>
        <begin position="198"/>
        <end position="215"/>
    </location>
</feature>
<evidence type="ECO:0000256" key="2">
    <source>
        <dbReference type="SAM" id="Phobius"/>
    </source>
</evidence>
<feature type="compositionally biased region" description="Polar residues" evidence="1">
    <location>
        <begin position="441"/>
        <end position="461"/>
    </location>
</feature>
<keyword evidence="2" id="KW-0472">Membrane</keyword>
<reference evidence="3" key="1">
    <citation type="submission" date="2020-05" db="EMBL/GenBank/DDBJ databases">
        <authorList>
            <person name="Rincon C."/>
            <person name="Sanders R I."/>
            <person name="Robbins C."/>
            <person name="Chaturvedi A."/>
        </authorList>
    </citation>
    <scope>NUCLEOTIDE SEQUENCE</scope>
    <source>
        <strain evidence="3">CHB12</strain>
    </source>
</reference>
<feature type="compositionally biased region" description="Low complexity" evidence="1">
    <location>
        <begin position="418"/>
        <end position="436"/>
    </location>
</feature>
<feature type="compositionally biased region" description="Polar residues" evidence="1">
    <location>
        <begin position="224"/>
        <end position="242"/>
    </location>
</feature>
<dbReference type="Proteomes" id="UP000684084">
    <property type="component" value="Unassembled WGS sequence"/>
</dbReference>
<feature type="compositionally biased region" description="Low complexity" evidence="1">
    <location>
        <begin position="182"/>
        <end position="197"/>
    </location>
</feature>
<dbReference type="VEuPathDB" id="FungiDB:RhiirFUN_011857"/>
<feature type="transmembrane region" description="Helical" evidence="2">
    <location>
        <begin position="101"/>
        <end position="118"/>
    </location>
</feature>
<feature type="compositionally biased region" description="Polar residues" evidence="1">
    <location>
        <begin position="636"/>
        <end position="659"/>
    </location>
</feature>